<gene>
    <name evidence="1" type="ORF">CON71_34080</name>
</gene>
<name>A0A9X6Y6Z1_BACTU</name>
<dbReference type="Proteomes" id="UP000220702">
    <property type="component" value="Unassembled WGS sequence"/>
</dbReference>
<comment type="caution">
    <text evidence="1">The sequence shown here is derived from an EMBL/GenBank/DDBJ whole genome shotgun (WGS) entry which is preliminary data.</text>
</comment>
<protein>
    <submittedName>
        <fullName evidence="1">Uncharacterized protein</fullName>
    </submittedName>
</protein>
<dbReference type="AlphaFoldDB" id="A0A9X6Y6Z1"/>
<dbReference type="EMBL" id="NVNL01000157">
    <property type="protein sequence ID" value="PEA85727.1"/>
    <property type="molecule type" value="Genomic_DNA"/>
</dbReference>
<accession>A0A9X6Y6Z1</accession>
<proteinExistence type="predicted"/>
<reference evidence="1 2" key="1">
    <citation type="submission" date="2017-09" db="EMBL/GenBank/DDBJ databases">
        <title>Large-scale bioinformatics analysis of Bacillus genomes uncovers conserved roles of natural products in bacterial physiology.</title>
        <authorList>
            <consortium name="Agbiome Team Llc"/>
            <person name="Bleich R.M."/>
            <person name="Grubbs K.J."/>
            <person name="Santa Maria K.C."/>
            <person name="Allen S.E."/>
            <person name="Farag S."/>
            <person name="Shank E.A."/>
            <person name="Bowers A."/>
        </authorList>
    </citation>
    <scope>NUCLEOTIDE SEQUENCE [LARGE SCALE GENOMIC DNA]</scope>
    <source>
        <strain evidence="1 2">AFS089089</strain>
    </source>
</reference>
<evidence type="ECO:0000313" key="2">
    <source>
        <dbReference type="Proteomes" id="UP000220702"/>
    </source>
</evidence>
<evidence type="ECO:0000313" key="1">
    <source>
        <dbReference type="EMBL" id="PEA85727.1"/>
    </source>
</evidence>
<sequence>MKNYDFNHVKVVYTGEKEELSDRNTWIFLFYCNSRFRMNDYTYKNDLAEKFHLISMNRRKSKKIHKGLVEVRFICIIERGNVLVKRLVSCCTRECRLISGE</sequence>
<organism evidence="1 2">
    <name type="scientific">Bacillus thuringiensis</name>
    <dbReference type="NCBI Taxonomy" id="1428"/>
    <lineage>
        <taxon>Bacteria</taxon>
        <taxon>Bacillati</taxon>
        <taxon>Bacillota</taxon>
        <taxon>Bacilli</taxon>
        <taxon>Bacillales</taxon>
        <taxon>Bacillaceae</taxon>
        <taxon>Bacillus</taxon>
        <taxon>Bacillus cereus group</taxon>
    </lineage>
</organism>